<keyword evidence="16" id="KW-1185">Reference proteome</keyword>
<dbReference type="Pfam" id="PF01109">
    <property type="entry name" value="GM_CSF"/>
    <property type="match status" value="1"/>
</dbReference>
<keyword evidence="7 14" id="KW-0732">Signal</keyword>
<evidence type="ECO:0000256" key="9">
    <source>
        <dbReference type="ARBA" id="ARBA00023157"/>
    </source>
</evidence>
<keyword evidence="6" id="KW-0964">Secreted</keyword>
<comment type="caution">
    <text evidence="15">The sequence shown here is derived from an EMBL/GenBank/DDBJ whole genome shotgun (WGS) entry which is preliminary data.</text>
</comment>
<evidence type="ECO:0000313" key="16">
    <source>
        <dbReference type="Proteomes" id="UP001266305"/>
    </source>
</evidence>
<name>A0ABQ9WA17_SAGOE</name>
<evidence type="ECO:0000313" key="15">
    <source>
        <dbReference type="EMBL" id="KAK2118330.1"/>
    </source>
</evidence>
<gene>
    <name evidence="15" type="ORF">P7K49_005217</name>
</gene>
<feature type="chain" id="PRO_5047481586" description="Granulocyte-macrophage colony-stimulating factor" evidence="14">
    <location>
        <begin position="18"/>
        <end position="167"/>
    </location>
</feature>
<evidence type="ECO:0000256" key="2">
    <source>
        <dbReference type="ARBA" id="ARBA00004613"/>
    </source>
</evidence>
<organism evidence="15 16">
    <name type="scientific">Saguinus oedipus</name>
    <name type="common">Cotton-top tamarin</name>
    <name type="synonym">Oedipomidas oedipus</name>
    <dbReference type="NCBI Taxonomy" id="9490"/>
    <lineage>
        <taxon>Eukaryota</taxon>
        <taxon>Metazoa</taxon>
        <taxon>Chordata</taxon>
        <taxon>Craniata</taxon>
        <taxon>Vertebrata</taxon>
        <taxon>Euteleostomi</taxon>
        <taxon>Mammalia</taxon>
        <taxon>Eutheria</taxon>
        <taxon>Euarchontoglires</taxon>
        <taxon>Primates</taxon>
        <taxon>Haplorrhini</taxon>
        <taxon>Platyrrhini</taxon>
        <taxon>Cebidae</taxon>
        <taxon>Callitrichinae</taxon>
        <taxon>Saguinus</taxon>
    </lineage>
</organism>
<evidence type="ECO:0000256" key="5">
    <source>
        <dbReference type="ARBA" id="ARBA00022514"/>
    </source>
</evidence>
<comment type="similarity">
    <text evidence="3">Belongs to the GM-CSF family.</text>
</comment>
<keyword evidence="5" id="KW-0202">Cytokine</keyword>
<evidence type="ECO:0000256" key="12">
    <source>
        <dbReference type="ARBA" id="ARBA00029601"/>
    </source>
</evidence>
<evidence type="ECO:0000256" key="7">
    <source>
        <dbReference type="ARBA" id="ARBA00022729"/>
    </source>
</evidence>
<reference evidence="15 16" key="1">
    <citation type="submission" date="2023-05" db="EMBL/GenBank/DDBJ databases">
        <title>B98-5 Cell Line De Novo Hybrid Assembly: An Optical Mapping Approach.</title>
        <authorList>
            <person name="Kananen K."/>
            <person name="Auerbach J.A."/>
            <person name="Kautto E."/>
            <person name="Blachly J.S."/>
        </authorList>
    </citation>
    <scope>NUCLEOTIDE SEQUENCE [LARGE SCALE GENOMIC DNA]</scope>
    <source>
        <strain evidence="15">B95-8</strain>
        <tissue evidence="15">Cell line</tissue>
    </source>
</reference>
<evidence type="ECO:0000256" key="8">
    <source>
        <dbReference type="ARBA" id="ARBA00023030"/>
    </source>
</evidence>
<comment type="subunit">
    <text evidence="11">Monomer. The signaling GM-CSF receptor complex is a dodecamer of two head-to-head hexamers of two alpha, two beta, and two ligand subunits.</text>
</comment>
<dbReference type="InterPro" id="IPR009079">
    <property type="entry name" value="4_helix_cytokine-like_core"/>
</dbReference>
<dbReference type="PANTHER" id="PTHR10059:SF0">
    <property type="entry name" value="GRANULOCYTE-MACROPHAGE COLONY-STIMULATING FACTOR"/>
    <property type="match status" value="1"/>
</dbReference>
<evidence type="ECO:0000256" key="3">
    <source>
        <dbReference type="ARBA" id="ARBA00009378"/>
    </source>
</evidence>
<sequence length="167" mass="18279">MWLQNLLLLGTVAGSISAPTHLPSPDTQPSKHVNAIQEAQRLLNLSRDTAPETNETVEVVSEMFDRQGRVYDWTQTAPPKPYSWELRMAAERSGGEFLCHCRHLAIAHRGTTFPTGANLPTDPTGAVQGKPLGQPHQAQGPLDYDSQPLQAALPPNPGECIWQSPQQ</sequence>
<evidence type="ECO:0000256" key="11">
    <source>
        <dbReference type="ARBA" id="ARBA00025874"/>
    </source>
</evidence>
<dbReference type="SMART" id="SM00040">
    <property type="entry name" value="CSF2"/>
    <property type="match status" value="1"/>
</dbReference>
<dbReference type="EMBL" id="JASSZA010000002">
    <property type="protein sequence ID" value="KAK2118330.1"/>
    <property type="molecule type" value="Genomic_DNA"/>
</dbReference>
<dbReference type="SUPFAM" id="SSF47266">
    <property type="entry name" value="4-helical cytokines"/>
    <property type="match status" value="1"/>
</dbReference>
<proteinExistence type="inferred from homology"/>
<evidence type="ECO:0000256" key="10">
    <source>
        <dbReference type="ARBA" id="ARBA00023180"/>
    </source>
</evidence>
<evidence type="ECO:0000256" key="14">
    <source>
        <dbReference type="SAM" id="SignalP"/>
    </source>
</evidence>
<keyword evidence="9" id="KW-1015">Disulfide bond</keyword>
<protein>
    <recommendedName>
        <fullName evidence="4">Granulocyte-macrophage colony-stimulating factor</fullName>
    </recommendedName>
    <alternativeName>
        <fullName evidence="12">Colony-stimulating factor</fullName>
    </alternativeName>
</protein>
<evidence type="ECO:0000256" key="13">
    <source>
        <dbReference type="SAM" id="MobiDB-lite"/>
    </source>
</evidence>
<accession>A0ABQ9WA17</accession>
<feature type="signal peptide" evidence="14">
    <location>
        <begin position="1"/>
        <end position="17"/>
    </location>
</feature>
<comment type="function">
    <text evidence="1">Cytokine that stimulates the growth and differentiation of hematopoietic precursor cells from various lineages, including granulocytes, macrophages, eosinophils and erythrocytes.</text>
</comment>
<feature type="region of interest" description="Disordered" evidence="13">
    <location>
        <begin position="112"/>
        <end position="167"/>
    </location>
</feature>
<dbReference type="Proteomes" id="UP001266305">
    <property type="component" value="Unassembled WGS sequence"/>
</dbReference>
<evidence type="ECO:0000256" key="4">
    <source>
        <dbReference type="ARBA" id="ARBA00018697"/>
    </source>
</evidence>
<keyword evidence="10" id="KW-0325">Glycoprotein</keyword>
<dbReference type="PANTHER" id="PTHR10059">
    <property type="entry name" value="GRANULOCYTE-MACROPHAGE COLONY-STIMULATING FACTOR GM-CSF"/>
    <property type="match status" value="1"/>
</dbReference>
<keyword evidence="8" id="KW-0339">Growth factor</keyword>
<evidence type="ECO:0000256" key="1">
    <source>
        <dbReference type="ARBA" id="ARBA00003164"/>
    </source>
</evidence>
<dbReference type="InterPro" id="IPR000773">
    <property type="entry name" value="GM_colony-stim-fac"/>
</dbReference>
<evidence type="ECO:0000256" key="6">
    <source>
        <dbReference type="ARBA" id="ARBA00022525"/>
    </source>
</evidence>
<comment type="subcellular location">
    <subcellularLocation>
        <location evidence="2">Secreted</location>
    </subcellularLocation>
</comment>
<dbReference type="Gene3D" id="1.20.1250.10">
    <property type="match status" value="1"/>
</dbReference>